<accession>A0A286M382</accession>
<dbReference type="EMBL" id="CP000394">
    <property type="protein sequence ID" value="ASV62481.1"/>
    <property type="molecule type" value="Genomic_DNA"/>
</dbReference>
<sequence>MTQPSQVMPLIARMVVGVIDRFFPCQMELARWILSDRHHGPV</sequence>
<dbReference type="KEGG" id="gbe:GbCGDNIH1_7234"/>
<reference evidence="1 2" key="1">
    <citation type="journal article" date="2007" name="J. Bacteriol.">
        <title>Genome sequence analysis of the emerging human pathogenic acetic acid bacterium Granulibacter bethesdensis.</title>
        <authorList>
            <person name="Greenberg D.E."/>
            <person name="Porcella S.F."/>
            <person name="Zelazny A.M."/>
            <person name="Virtaneva K."/>
            <person name="Sturdevant D.E."/>
            <person name="Kupko J.J.III."/>
            <person name="Barbian K.D."/>
            <person name="Babar A."/>
            <person name="Dorward D.W."/>
            <person name="Holland S.M."/>
        </authorList>
    </citation>
    <scope>NUCLEOTIDE SEQUENCE [LARGE SCALE GENOMIC DNA]</scope>
    <source>
        <strain evidence="2">ATCC BAA-1260 / CGDNIH1</strain>
    </source>
</reference>
<evidence type="ECO:0000313" key="1">
    <source>
        <dbReference type="EMBL" id="ASV62481.1"/>
    </source>
</evidence>
<dbReference type="AlphaFoldDB" id="A0A286M382"/>
<evidence type="ECO:0000313" key="2">
    <source>
        <dbReference type="Proteomes" id="UP000001963"/>
    </source>
</evidence>
<protein>
    <submittedName>
        <fullName evidence="1">Uncharacterized protein</fullName>
    </submittedName>
</protein>
<organism evidence="1 2">
    <name type="scientific">Granulibacter bethesdensis (strain ATCC BAA-1260 / CGDNIH1)</name>
    <dbReference type="NCBI Taxonomy" id="391165"/>
    <lineage>
        <taxon>Bacteria</taxon>
        <taxon>Pseudomonadati</taxon>
        <taxon>Pseudomonadota</taxon>
        <taxon>Alphaproteobacteria</taxon>
        <taxon>Acetobacterales</taxon>
        <taxon>Acetobacteraceae</taxon>
        <taxon>Granulibacter</taxon>
    </lineage>
</organism>
<keyword evidence="2" id="KW-1185">Reference proteome</keyword>
<dbReference type="Proteomes" id="UP000001963">
    <property type="component" value="Chromosome"/>
</dbReference>
<proteinExistence type="predicted"/>
<name>A0A286M382_GRABC</name>
<gene>
    <name evidence="1" type="ordered locus">GbCGDNIH1_7234</name>
</gene>